<evidence type="ECO:0000313" key="3">
    <source>
        <dbReference type="Proteomes" id="UP000233551"/>
    </source>
</evidence>
<name>A0A2I0KJJ2_PUNGR</name>
<comment type="caution">
    <text evidence="2">The sequence shown here is derived from an EMBL/GenBank/DDBJ whole genome shotgun (WGS) entry which is preliminary data.</text>
</comment>
<feature type="compositionally biased region" description="Low complexity" evidence="1">
    <location>
        <begin position="1"/>
        <end position="11"/>
    </location>
</feature>
<feature type="region of interest" description="Disordered" evidence="1">
    <location>
        <begin position="1"/>
        <end position="32"/>
    </location>
</feature>
<sequence>MSKDPSTSATSGRRRRRRGRPTTSSFEPTTNLSLPLSARRGQIWCHRGEISPENVSFDRWEVDPNPNLAETWSGVKLSVRFSLLLPWSLSPPSSLLSSSASTASFIDKSREAPRQRDKVFSLLAQSRLARSRAWTLGPGSRGQGKATRGAHEPCGSRSHG</sequence>
<dbReference type="AlphaFoldDB" id="A0A2I0KJJ2"/>
<proteinExistence type="predicted"/>
<organism evidence="2 3">
    <name type="scientific">Punica granatum</name>
    <name type="common">Pomegranate</name>
    <dbReference type="NCBI Taxonomy" id="22663"/>
    <lineage>
        <taxon>Eukaryota</taxon>
        <taxon>Viridiplantae</taxon>
        <taxon>Streptophyta</taxon>
        <taxon>Embryophyta</taxon>
        <taxon>Tracheophyta</taxon>
        <taxon>Spermatophyta</taxon>
        <taxon>Magnoliopsida</taxon>
        <taxon>eudicotyledons</taxon>
        <taxon>Gunneridae</taxon>
        <taxon>Pentapetalae</taxon>
        <taxon>rosids</taxon>
        <taxon>malvids</taxon>
        <taxon>Myrtales</taxon>
        <taxon>Lythraceae</taxon>
        <taxon>Punica</taxon>
    </lineage>
</organism>
<reference evidence="2 3" key="1">
    <citation type="submission" date="2017-11" db="EMBL/GenBank/DDBJ databases">
        <title>De-novo sequencing of pomegranate (Punica granatum L.) genome.</title>
        <authorList>
            <person name="Akparov Z."/>
            <person name="Amiraslanov A."/>
            <person name="Hajiyeva S."/>
            <person name="Abbasov M."/>
            <person name="Kaur K."/>
            <person name="Hamwieh A."/>
            <person name="Solovyev V."/>
            <person name="Salamov A."/>
            <person name="Braich B."/>
            <person name="Kosarev P."/>
            <person name="Mahmoud A."/>
            <person name="Hajiyev E."/>
            <person name="Babayeva S."/>
            <person name="Izzatullayeva V."/>
            <person name="Mammadov A."/>
            <person name="Mammadov A."/>
            <person name="Sharifova S."/>
            <person name="Ojaghi J."/>
            <person name="Eynullazada K."/>
            <person name="Bayramov B."/>
            <person name="Abdulazimova A."/>
            <person name="Shahmuradov I."/>
        </authorList>
    </citation>
    <scope>NUCLEOTIDE SEQUENCE [LARGE SCALE GENOMIC DNA]</scope>
    <source>
        <strain evidence="3">cv. AG2017</strain>
        <tissue evidence="2">Leaf</tissue>
    </source>
</reference>
<protein>
    <submittedName>
        <fullName evidence="2">Uncharacterized protein</fullName>
    </submittedName>
</protein>
<gene>
    <name evidence="2" type="ORF">CRG98_010941</name>
</gene>
<dbReference type="Proteomes" id="UP000233551">
    <property type="component" value="Unassembled WGS sequence"/>
</dbReference>
<keyword evidence="3" id="KW-1185">Reference proteome</keyword>
<dbReference type="EMBL" id="PGOL01000545">
    <property type="protein sequence ID" value="PKI68661.1"/>
    <property type="molecule type" value="Genomic_DNA"/>
</dbReference>
<evidence type="ECO:0000313" key="2">
    <source>
        <dbReference type="EMBL" id="PKI68661.1"/>
    </source>
</evidence>
<evidence type="ECO:0000256" key="1">
    <source>
        <dbReference type="SAM" id="MobiDB-lite"/>
    </source>
</evidence>
<accession>A0A2I0KJJ2</accession>
<feature type="region of interest" description="Disordered" evidence="1">
    <location>
        <begin position="134"/>
        <end position="160"/>
    </location>
</feature>